<comment type="caution">
    <text evidence="6">The sequence shown here is derived from an EMBL/GenBank/DDBJ whole genome shotgun (WGS) entry which is preliminary data.</text>
</comment>
<proteinExistence type="inferred from homology"/>
<evidence type="ECO:0000256" key="1">
    <source>
        <dbReference type="ARBA" id="ARBA00008857"/>
    </source>
</evidence>
<dbReference type="PANTHER" id="PTHR30629">
    <property type="entry name" value="PROPHAGE INTEGRASE"/>
    <property type="match status" value="1"/>
</dbReference>
<dbReference type="GO" id="GO:0006310">
    <property type="term" value="P:DNA recombination"/>
    <property type="evidence" value="ECO:0007669"/>
    <property type="project" value="UniProtKB-KW"/>
</dbReference>
<evidence type="ECO:0008006" key="8">
    <source>
        <dbReference type="Google" id="ProtNLM"/>
    </source>
</evidence>
<reference evidence="7" key="1">
    <citation type="submission" date="2016-03" db="EMBL/GenBank/DDBJ databases">
        <authorList>
            <person name="Ray J."/>
            <person name="Price M."/>
            <person name="Deutschbauer A."/>
        </authorList>
    </citation>
    <scope>NUCLEOTIDE SEQUENCE [LARGE SCALE GENOMIC DNA]</scope>
    <source>
        <strain evidence="7">FW300-N1B4</strain>
    </source>
</reference>
<dbReference type="InterPro" id="IPR011010">
    <property type="entry name" value="DNA_brk_join_enz"/>
</dbReference>
<evidence type="ECO:0000313" key="7">
    <source>
        <dbReference type="Proteomes" id="UP000076489"/>
    </source>
</evidence>
<feature type="domain" description="Tyr recombinase" evidence="4">
    <location>
        <begin position="255"/>
        <end position="355"/>
    </location>
</feature>
<reference evidence="6 7" key="2">
    <citation type="journal article" date="2018" name="Nature">
        <title>Mutant phenotypes for thousands of bacterial genes of unknown function.</title>
        <authorList>
            <person name="Price M.N."/>
            <person name="Wetmore K.M."/>
            <person name="Waters R.J."/>
            <person name="Callaghan M."/>
            <person name="Ray J."/>
            <person name="Liu H."/>
            <person name="Kuehl J.V."/>
            <person name="Melnyk R.A."/>
            <person name="Lamson J.S."/>
            <person name="Suh Y."/>
            <person name="Carlson H.K."/>
            <person name="Esquivel Z."/>
            <person name="Sadeeshkumar H."/>
            <person name="Chakraborty R."/>
            <person name="Zane G.M."/>
            <person name="Rubin B.E."/>
            <person name="Wall J.D."/>
            <person name="Visel A."/>
            <person name="Bristow J."/>
            <person name="Blow M.J."/>
            <person name="Arkin A.P."/>
            <person name="Deutschbauer A.M."/>
        </authorList>
    </citation>
    <scope>NUCLEOTIDE SEQUENCE [LARGE SCALE GENOMIC DNA]</scope>
    <source>
        <strain evidence="6 7">FW300-N1B4</strain>
    </source>
</reference>
<evidence type="ECO:0000256" key="2">
    <source>
        <dbReference type="ARBA" id="ARBA00022908"/>
    </source>
</evidence>
<dbReference type="InterPro" id="IPR013762">
    <property type="entry name" value="Integrase-like_cat_sf"/>
</dbReference>
<accession>A0A166MTU5</accession>
<dbReference type="RefSeq" id="WP_063341398.1">
    <property type="nucleotide sequence ID" value="NZ_LUKJ01000003.1"/>
</dbReference>
<dbReference type="InterPro" id="IPR025166">
    <property type="entry name" value="Integrase_DNA_bind_dom"/>
</dbReference>
<dbReference type="InterPro" id="IPR050808">
    <property type="entry name" value="Phage_Integrase"/>
</dbReference>
<dbReference type="Gene3D" id="3.30.160.390">
    <property type="entry name" value="Integrase, DNA-binding domain"/>
    <property type="match status" value="1"/>
</dbReference>
<feature type="domain" description="Integrase DNA-binding" evidence="5">
    <location>
        <begin position="8"/>
        <end position="96"/>
    </location>
</feature>
<dbReference type="Pfam" id="PF00589">
    <property type="entry name" value="Phage_integrase"/>
    <property type="match status" value="1"/>
</dbReference>
<keyword evidence="3" id="KW-0233">DNA recombination</keyword>
<protein>
    <recommendedName>
        <fullName evidence="8">Integrase DNA-binding domain-containing protein</fullName>
    </recommendedName>
</protein>
<dbReference type="Proteomes" id="UP000076489">
    <property type="component" value="Unassembled WGS sequence"/>
</dbReference>
<evidence type="ECO:0000259" key="5">
    <source>
        <dbReference type="Pfam" id="PF13356"/>
    </source>
</evidence>
<sequence>MDTTFSFTKGALDSLPLPEGEKRDVYYDERQPGLQLRVTASGVKTFSVFARVAGGNPTRVTIGKYPAITPEVARKKTKEIIAQMAVGVDPNAEARASKVQPLTLAAAVAEYVEQQTREDDKLPLKPRTKADYLAMVKPSRVTAKGKPTKGGLLRKLAKKPIHEISADDIKAVNTDNKAQRGERQAAYAMQVLKAVLNFYGVKVKDSPFSLETAKAGRVVIPKTRAADDTPVTELLKNLGPFWRELSAIQSPAGDYLKFLLLTGTRPAEPLQVPVTDCNLVAGKVLLRDTKTRTDHTLLLSTQALAIVQRQAEGKAPGERLFAISNVDAHAAAHELVAATGLTFTPKTLRAVFASIASELVSVNTYKRIMNRGKKGDTDDKNYIKRLEPQLRAGWQAVGDFVDSSAADNVVPLFKLN</sequence>
<dbReference type="InterPro" id="IPR038488">
    <property type="entry name" value="Integrase_DNA-bd_sf"/>
</dbReference>
<dbReference type="EMBL" id="LUKJ01000003">
    <property type="protein sequence ID" value="KZN16210.1"/>
    <property type="molecule type" value="Genomic_DNA"/>
</dbReference>
<evidence type="ECO:0000259" key="4">
    <source>
        <dbReference type="Pfam" id="PF00589"/>
    </source>
</evidence>
<dbReference type="SUPFAM" id="SSF56349">
    <property type="entry name" value="DNA breaking-rejoining enzymes"/>
    <property type="match status" value="1"/>
</dbReference>
<dbReference type="GO" id="GO:0015074">
    <property type="term" value="P:DNA integration"/>
    <property type="evidence" value="ECO:0007669"/>
    <property type="project" value="UniProtKB-KW"/>
</dbReference>
<evidence type="ECO:0000313" key="6">
    <source>
        <dbReference type="EMBL" id="KZN16210.1"/>
    </source>
</evidence>
<dbReference type="Gene3D" id="1.10.443.10">
    <property type="entry name" value="Intergrase catalytic core"/>
    <property type="match status" value="1"/>
</dbReference>
<name>A0A166MTU5_PSEFL</name>
<evidence type="ECO:0000256" key="3">
    <source>
        <dbReference type="ARBA" id="ARBA00023172"/>
    </source>
</evidence>
<dbReference type="InterPro" id="IPR002104">
    <property type="entry name" value="Integrase_catalytic"/>
</dbReference>
<dbReference type="Pfam" id="PF13356">
    <property type="entry name" value="Arm-DNA-bind_3"/>
    <property type="match status" value="1"/>
</dbReference>
<dbReference type="PANTHER" id="PTHR30629:SF2">
    <property type="entry name" value="PROPHAGE INTEGRASE INTS-RELATED"/>
    <property type="match status" value="1"/>
</dbReference>
<dbReference type="OrthoDB" id="9795573at2"/>
<dbReference type="AlphaFoldDB" id="A0A166MTU5"/>
<gene>
    <name evidence="6" type="ORF">A1D17_08585</name>
</gene>
<keyword evidence="2" id="KW-0229">DNA integration</keyword>
<dbReference type="GO" id="GO:0003677">
    <property type="term" value="F:DNA binding"/>
    <property type="evidence" value="ECO:0007669"/>
    <property type="project" value="InterPro"/>
</dbReference>
<comment type="similarity">
    <text evidence="1">Belongs to the 'phage' integrase family.</text>
</comment>
<organism evidence="6 7">
    <name type="scientific">Pseudomonas fluorescens</name>
    <dbReference type="NCBI Taxonomy" id="294"/>
    <lineage>
        <taxon>Bacteria</taxon>
        <taxon>Pseudomonadati</taxon>
        <taxon>Pseudomonadota</taxon>
        <taxon>Gammaproteobacteria</taxon>
        <taxon>Pseudomonadales</taxon>
        <taxon>Pseudomonadaceae</taxon>
        <taxon>Pseudomonas</taxon>
    </lineage>
</organism>